<dbReference type="AlphaFoldDB" id="A0A0G4NL87"/>
<gene>
    <name evidence="1" type="ORF">BN1723_020241</name>
</gene>
<accession>A0A0G4NL87</accession>
<dbReference type="PANTHER" id="PTHR38702">
    <property type="entry name" value="CALPONIN-HOMOLOGY (CH) DOMAIN-CONTAINING PROTEIN"/>
    <property type="match status" value="1"/>
</dbReference>
<dbReference type="PANTHER" id="PTHR38702:SF1">
    <property type="entry name" value="CALPONIN-HOMOLOGY (CH) DOMAIN-CONTAINING PROTEIN"/>
    <property type="match status" value="1"/>
</dbReference>
<reference evidence="2" key="1">
    <citation type="submission" date="2015-05" db="EMBL/GenBank/DDBJ databases">
        <authorList>
            <person name="Fogelqvist Johan"/>
        </authorList>
    </citation>
    <scope>NUCLEOTIDE SEQUENCE [LARGE SCALE GENOMIC DNA]</scope>
</reference>
<name>A0A0G4NL87_VERLO</name>
<dbReference type="Proteomes" id="UP000045706">
    <property type="component" value="Unassembled WGS sequence"/>
</dbReference>
<evidence type="ECO:0000313" key="2">
    <source>
        <dbReference type="Proteomes" id="UP000045706"/>
    </source>
</evidence>
<protein>
    <submittedName>
        <fullName evidence="1">Uncharacterized protein</fullName>
    </submittedName>
</protein>
<sequence length="110" mass="13001">MTLAIRAAKMYYTAHEQPERLDAIKPERQIRADIFSVMETLKQMATRRWAGGMRDEELDILDRWIQGLFAMLQQEHDMEEAERAEQATWTWLHGDWAGKEVERELSFMAS</sequence>
<evidence type="ECO:0000313" key="1">
    <source>
        <dbReference type="EMBL" id="CRK47232.1"/>
    </source>
</evidence>
<organism evidence="1 2">
    <name type="scientific">Verticillium longisporum</name>
    <name type="common">Verticillium dahliae var. longisporum</name>
    <dbReference type="NCBI Taxonomy" id="100787"/>
    <lineage>
        <taxon>Eukaryota</taxon>
        <taxon>Fungi</taxon>
        <taxon>Dikarya</taxon>
        <taxon>Ascomycota</taxon>
        <taxon>Pezizomycotina</taxon>
        <taxon>Sordariomycetes</taxon>
        <taxon>Hypocreomycetidae</taxon>
        <taxon>Glomerellales</taxon>
        <taxon>Plectosphaerellaceae</taxon>
        <taxon>Verticillium</taxon>
    </lineage>
</organism>
<feature type="non-terminal residue" evidence="1">
    <location>
        <position position="110"/>
    </location>
</feature>
<dbReference type="EMBL" id="CVQI01036365">
    <property type="protein sequence ID" value="CRK47232.1"/>
    <property type="molecule type" value="Genomic_DNA"/>
</dbReference>
<proteinExistence type="predicted"/>